<dbReference type="GO" id="GO:0003779">
    <property type="term" value="F:actin binding"/>
    <property type="evidence" value="ECO:0007669"/>
    <property type="project" value="UniProtKB-KW"/>
</dbReference>
<evidence type="ECO:0000256" key="7">
    <source>
        <dbReference type="ARBA" id="ARBA00024838"/>
    </source>
</evidence>
<proteinExistence type="inferred from homology"/>
<dbReference type="Pfam" id="PF16300">
    <property type="entry name" value="WD40_4"/>
    <property type="match status" value="1"/>
</dbReference>
<feature type="compositionally biased region" description="Basic and acidic residues" evidence="10">
    <location>
        <begin position="159"/>
        <end position="175"/>
    </location>
</feature>
<evidence type="ECO:0000313" key="13">
    <source>
        <dbReference type="Proteomes" id="UP000526889"/>
    </source>
</evidence>
<dbReference type="PROSITE" id="PS00678">
    <property type="entry name" value="WD_REPEATS_1"/>
    <property type="match status" value="1"/>
</dbReference>
<dbReference type="SMART" id="SM00320">
    <property type="entry name" value="WD40"/>
    <property type="match status" value="3"/>
</dbReference>
<dbReference type="Pfam" id="PF00400">
    <property type="entry name" value="WD40"/>
    <property type="match status" value="2"/>
</dbReference>
<evidence type="ECO:0000256" key="8">
    <source>
        <dbReference type="PROSITE-ProRule" id="PRU00221"/>
    </source>
</evidence>
<evidence type="ECO:0000256" key="10">
    <source>
        <dbReference type="SAM" id="MobiDB-lite"/>
    </source>
</evidence>
<evidence type="ECO:0000256" key="9">
    <source>
        <dbReference type="RuleBase" id="RU280818"/>
    </source>
</evidence>
<protein>
    <recommendedName>
        <fullName evidence="9">Coronin</fullName>
    </recommendedName>
</protein>
<gene>
    <name evidence="12" type="primary">Coro7</name>
    <name evidence="12" type="ORF">EDOCOE_R09796</name>
</gene>
<evidence type="ECO:0000256" key="1">
    <source>
        <dbReference type="ARBA" id="ARBA00004496"/>
    </source>
</evidence>
<feature type="non-terminal residue" evidence="12">
    <location>
        <position position="1"/>
    </location>
</feature>
<evidence type="ECO:0000256" key="5">
    <source>
        <dbReference type="ARBA" id="ARBA00022737"/>
    </source>
</evidence>
<comment type="function">
    <text evidence="7">F-actin regulator involved in anterograde Golgi to endosome transport: upon ubiquitination via 'Lys-33'-linked ubiquitin chains by the BCR(KLHL20) E3 ubiquitin ligase complex, interacts with EPS15 and localizes to the trans-Golgi network, where it promotes actin polymerization, thereby facilitating post-Golgi trafficking. May play a role in the maintenance of the Golgi apparatus morphology.</text>
</comment>
<evidence type="ECO:0000256" key="6">
    <source>
        <dbReference type="ARBA" id="ARBA00023203"/>
    </source>
</evidence>
<evidence type="ECO:0000256" key="3">
    <source>
        <dbReference type="ARBA" id="ARBA00022490"/>
    </source>
</evidence>
<evidence type="ECO:0000313" key="12">
    <source>
        <dbReference type="EMBL" id="NXH80408.1"/>
    </source>
</evidence>
<comment type="caution">
    <text evidence="12">The sequence shown here is derived from an EMBL/GenBank/DDBJ whole genome shotgun (WGS) entry which is preliminary data.</text>
</comment>
<dbReference type="SMART" id="SM01166">
    <property type="entry name" value="DUF1899"/>
    <property type="match status" value="1"/>
</dbReference>
<keyword evidence="6" id="KW-0009">Actin-binding</keyword>
<feature type="repeat" description="WD" evidence="8">
    <location>
        <begin position="386"/>
        <end position="427"/>
    </location>
</feature>
<reference evidence="12 13" key="1">
    <citation type="submission" date="2019-09" db="EMBL/GenBank/DDBJ databases">
        <title>Bird 10,000 Genomes (B10K) Project - Family phase.</title>
        <authorList>
            <person name="Zhang G."/>
        </authorList>
    </citation>
    <scope>NUCLEOTIDE SEQUENCE [LARGE SCALE GENOMIC DNA]</scope>
    <source>
        <strain evidence="12">B10K-DU-001-25</strain>
        <tissue evidence="12">Muscle</tissue>
    </source>
</reference>
<evidence type="ECO:0000256" key="4">
    <source>
        <dbReference type="ARBA" id="ARBA00022574"/>
    </source>
</evidence>
<dbReference type="PROSITE" id="PS50082">
    <property type="entry name" value="WD_REPEATS_2"/>
    <property type="match status" value="2"/>
</dbReference>
<feature type="region of interest" description="Disordered" evidence="10">
    <location>
        <begin position="136"/>
        <end position="222"/>
    </location>
</feature>
<sequence>QGENLLYCFEAAPTQPVLTQGKQVPSLPYLPPLPGHPPHSHPACPPVTQCRTEGSTRGLAAVPRLALDVMACEVLRVLQLTDTALVPVSFLVPRKSVQEFHEDLFPDCTGTLPATDAQGWWAGDSQQVGRVSLHPARRPTETFTSPIIAGTSLTSTGHTDTDTGHTDADTGHTDVDQTSGYSSPSSLASPGSAATSLSASTGPSSGFASSPSQKSLQSILGPSSRFRHAQGRVLHRDCHLTNLRGLSLTTPGECDGFCANHQRVALPLLSAGGQIAILELSKPGRLPDAAVPTIQNGAAVADLTWDPFDPRRLAVAGEDARIRLWRIPEGGLQETLQEPEAILRGHTEKIYSIRFHPMASDLLVSSSYDMTVRIWELSAGREVLCLQGHTDQIFSMAWSPDGKKLATVSKDGRIRLYEPRRSSQPQQEGPGPEGGRGARLVWVCGGDYLLVSGFDSRSERRILLYQAQALSEGPLSVLGLDVAPSTLLPFYDEDTSVVFLTGKGDTRVFLYEVTPEPPYFLECNSFTSNEPHKGFVFLPKTACEVREVEFA</sequence>
<dbReference type="PANTHER" id="PTHR10856:SF20">
    <property type="entry name" value="CORONIN-7"/>
    <property type="match status" value="1"/>
</dbReference>
<dbReference type="InterPro" id="IPR015048">
    <property type="entry name" value="DUF1899"/>
</dbReference>
<dbReference type="SMART" id="SM01167">
    <property type="entry name" value="DUF1900"/>
    <property type="match status" value="2"/>
</dbReference>
<dbReference type="FunFam" id="2.130.10.10:FF:000076">
    <property type="entry name" value="Coronin"/>
    <property type="match status" value="1"/>
</dbReference>
<dbReference type="Pfam" id="PF08953">
    <property type="entry name" value="DUF1899"/>
    <property type="match status" value="1"/>
</dbReference>
<evidence type="ECO:0000256" key="2">
    <source>
        <dbReference type="ARBA" id="ARBA00009482"/>
    </source>
</evidence>
<feature type="compositionally biased region" description="Polar residues" evidence="10">
    <location>
        <begin position="207"/>
        <end position="221"/>
    </location>
</feature>
<dbReference type="InterPro" id="IPR019775">
    <property type="entry name" value="WD40_repeat_CS"/>
</dbReference>
<dbReference type="InterPro" id="IPR001680">
    <property type="entry name" value="WD40_rpt"/>
</dbReference>
<dbReference type="GO" id="GO:0030036">
    <property type="term" value="P:actin cytoskeleton organization"/>
    <property type="evidence" value="ECO:0007669"/>
    <property type="project" value="UniProtKB-ARBA"/>
</dbReference>
<feature type="compositionally biased region" description="Low complexity" evidence="10">
    <location>
        <begin position="178"/>
        <end position="206"/>
    </location>
</feature>
<organism evidence="12 13">
    <name type="scientific">Edolisoma coerulescens</name>
    <dbReference type="NCBI Taxonomy" id="2585810"/>
    <lineage>
        <taxon>Eukaryota</taxon>
        <taxon>Metazoa</taxon>
        <taxon>Chordata</taxon>
        <taxon>Craniata</taxon>
        <taxon>Vertebrata</taxon>
        <taxon>Euteleostomi</taxon>
        <taxon>Archelosauria</taxon>
        <taxon>Archosauria</taxon>
        <taxon>Dinosauria</taxon>
        <taxon>Saurischia</taxon>
        <taxon>Theropoda</taxon>
        <taxon>Coelurosauria</taxon>
        <taxon>Aves</taxon>
        <taxon>Neognathae</taxon>
        <taxon>Neoaves</taxon>
        <taxon>Telluraves</taxon>
        <taxon>Australaves</taxon>
        <taxon>Passeriformes</taxon>
        <taxon>Corvoidea</taxon>
        <taxon>Campephagidae</taxon>
        <taxon>Edolisoma</taxon>
    </lineage>
</organism>
<accession>A0A7K9N0Q3</accession>
<dbReference type="Gene3D" id="2.130.10.10">
    <property type="entry name" value="YVTN repeat-like/Quinoprotein amine dehydrogenase"/>
    <property type="match status" value="2"/>
</dbReference>
<dbReference type="InterPro" id="IPR036322">
    <property type="entry name" value="WD40_repeat_dom_sf"/>
</dbReference>
<keyword evidence="13" id="KW-1185">Reference proteome</keyword>
<dbReference type="InterPro" id="IPR015505">
    <property type="entry name" value="Coronin"/>
</dbReference>
<feature type="non-terminal residue" evidence="12">
    <location>
        <position position="551"/>
    </location>
</feature>
<keyword evidence="3" id="KW-0963">Cytoplasm</keyword>
<keyword evidence="4 8" id="KW-0853">WD repeat</keyword>
<feature type="domain" description="DUF1899" evidence="11">
    <location>
        <begin position="218"/>
        <end position="284"/>
    </location>
</feature>
<dbReference type="InterPro" id="IPR015943">
    <property type="entry name" value="WD40/YVTN_repeat-like_dom_sf"/>
</dbReference>
<keyword evidence="5 9" id="KW-0677">Repeat</keyword>
<dbReference type="EMBL" id="VWZW01000485">
    <property type="protein sequence ID" value="NXH80408.1"/>
    <property type="molecule type" value="Genomic_DNA"/>
</dbReference>
<dbReference type="Proteomes" id="UP000526889">
    <property type="component" value="Unassembled WGS sequence"/>
</dbReference>
<dbReference type="AlphaFoldDB" id="A0A7K9N0Q3"/>
<comment type="similarity">
    <text evidence="2 9">Belongs to the WD repeat coronin family.</text>
</comment>
<name>A0A7K9N0Q3_9CORV</name>
<feature type="repeat" description="WD" evidence="8">
    <location>
        <begin position="343"/>
        <end position="385"/>
    </location>
</feature>
<dbReference type="GO" id="GO:0005737">
    <property type="term" value="C:cytoplasm"/>
    <property type="evidence" value="ECO:0007669"/>
    <property type="project" value="UniProtKB-SubCell"/>
</dbReference>
<dbReference type="PROSITE" id="PS50294">
    <property type="entry name" value="WD_REPEATS_REGION"/>
    <property type="match status" value="2"/>
</dbReference>
<dbReference type="SUPFAM" id="SSF50978">
    <property type="entry name" value="WD40 repeat-like"/>
    <property type="match status" value="1"/>
</dbReference>
<evidence type="ECO:0000259" key="11">
    <source>
        <dbReference type="SMART" id="SM01166"/>
    </source>
</evidence>
<dbReference type="PANTHER" id="PTHR10856">
    <property type="entry name" value="CORONIN"/>
    <property type="match status" value="1"/>
</dbReference>
<comment type="subcellular location">
    <subcellularLocation>
        <location evidence="1">Cytoplasm</location>
    </subcellularLocation>
</comment>